<feature type="domain" description="HTH araC/xylS-type" evidence="4">
    <location>
        <begin position="156"/>
        <end position="255"/>
    </location>
</feature>
<dbReference type="PANTHER" id="PTHR11019">
    <property type="entry name" value="HTH-TYPE TRANSCRIPTIONAL REGULATOR NIMR"/>
    <property type="match status" value="1"/>
</dbReference>
<keyword evidence="2" id="KW-0238">DNA-binding</keyword>
<accession>A0ABR7S3L8</accession>
<dbReference type="SUPFAM" id="SSF51182">
    <property type="entry name" value="RmlC-like cupins"/>
    <property type="match status" value="1"/>
</dbReference>
<dbReference type="PANTHER" id="PTHR11019:SF159">
    <property type="entry name" value="TRANSCRIPTIONAL REGULATOR-RELATED"/>
    <property type="match status" value="1"/>
</dbReference>
<dbReference type="SMART" id="SM00342">
    <property type="entry name" value="HTH_ARAC"/>
    <property type="match status" value="1"/>
</dbReference>
<evidence type="ECO:0000256" key="3">
    <source>
        <dbReference type="ARBA" id="ARBA00023163"/>
    </source>
</evidence>
<dbReference type="InterPro" id="IPR014710">
    <property type="entry name" value="RmlC-like_jellyroll"/>
</dbReference>
<name>A0ABR7S3L8_AQUAC</name>
<dbReference type="Pfam" id="PF12833">
    <property type="entry name" value="HTH_18"/>
    <property type="match status" value="1"/>
</dbReference>
<dbReference type="CDD" id="cd06124">
    <property type="entry name" value="cupin_NimR-like_N"/>
    <property type="match status" value="1"/>
</dbReference>
<comment type="caution">
    <text evidence="5">The sequence shown here is derived from an EMBL/GenBank/DDBJ whole genome shotgun (WGS) entry which is preliminary data.</text>
</comment>
<dbReference type="EMBL" id="LZEU01000001">
    <property type="protein sequence ID" value="MBC9251043.1"/>
    <property type="molecule type" value="Genomic_DNA"/>
</dbReference>
<dbReference type="Gene3D" id="1.10.10.60">
    <property type="entry name" value="Homeodomain-like"/>
    <property type="match status" value="1"/>
</dbReference>
<sequence>MARATPPDLSNTGMPLRALARSYPRGLFIEPHQHDWGQLLYAMSGIMWVETPGEALLVPPQRGVWLPPGVPHGIRVVSELQMRNIYLSPQLAQLLEGSVQVFEVRPLLRELIVALVEQEQQNDAPYYAALAELTVLELRRAHRSQLRVPLPDASDRRLLQLCQAVMANPSLEIPFEQHAAQAGASVRTLSRLLLRDLGMGFAEWRRQVQLATAAAALIQGVAVGRIARELGYQPASFSDMFRRELGMTPSEYRDSLGA</sequence>
<evidence type="ECO:0000313" key="5">
    <source>
        <dbReference type="EMBL" id="MBC9251043.1"/>
    </source>
</evidence>
<reference evidence="5 6" key="1">
    <citation type="submission" date="2016-06" db="EMBL/GenBank/DDBJ databases">
        <authorList>
            <person name="Ramos C."/>
            <person name="Pintado A."/>
            <person name="Crespo-Gomez J.I."/>
        </authorList>
    </citation>
    <scope>NUCLEOTIDE SEQUENCE [LARGE SCALE GENOMIC DNA]</scope>
    <source>
        <strain evidence="5 6">AVO110</strain>
    </source>
</reference>
<dbReference type="InterPro" id="IPR018060">
    <property type="entry name" value="HTH_AraC"/>
</dbReference>
<evidence type="ECO:0000259" key="4">
    <source>
        <dbReference type="PROSITE" id="PS01124"/>
    </source>
</evidence>
<organism evidence="5 6">
    <name type="scientific">Aquipseudomonas alcaligenes</name>
    <name type="common">Pseudomonas alcaligenes</name>
    <dbReference type="NCBI Taxonomy" id="43263"/>
    <lineage>
        <taxon>Bacteria</taxon>
        <taxon>Pseudomonadati</taxon>
        <taxon>Pseudomonadota</taxon>
        <taxon>Gammaproteobacteria</taxon>
        <taxon>Pseudomonadales</taxon>
        <taxon>Pseudomonadaceae</taxon>
        <taxon>Aquipseudomonas</taxon>
    </lineage>
</organism>
<protein>
    <submittedName>
        <fullName evidence="5">AraC family transcriptional regulator</fullName>
    </submittedName>
</protein>
<dbReference type="InterPro" id="IPR018062">
    <property type="entry name" value="HTH_AraC-typ_CS"/>
</dbReference>
<dbReference type="Gene3D" id="2.60.120.10">
    <property type="entry name" value="Jelly Rolls"/>
    <property type="match status" value="1"/>
</dbReference>
<dbReference type="InterPro" id="IPR011051">
    <property type="entry name" value="RmlC_Cupin_sf"/>
</dbReference>
<evidence type="ECO:0000256" key="1">
    <source>
        <dbReference type="ARBA" id="ARBA00023015"/>
    </source>
</evidence>
<dbReference type="PROSITE" id="PS00041">
    <property type="entry name" value="HTH_ARAC_FAMILY_1"/>
    <property type="match status" value="1"/>
</dbReference>
<dbReference type="RefSeq" id="WP_187806166.1">
    <property type="nucleotide sequence ID" value="NZ_LZEU01000001.1"/>
</dbReference>
<dbReference type="Proteomes" id="UP000744555">
    <property type="component" value="Unassembled WGS sequence"/>
</dbReference>
<evidence type="ECO:0000313" key="6">
    <source>
        <dbReference type="Proteomes" id="UP000744555"/>
    </source>
</evidence>
<dbReference type="PROSITE" id="PS01124">
    <property type="entry name" value="HTH_ARAC_FAMILY_2"/>
    <property type="match status" value="1"/>
</dbReference>
<proteinExistence type="predicted"/>
<keyword evidence="1" id="KW-0805">Transcription regulation</keyword>
<dbReference type="InterPro" id="IPR009057">
    <property type="entry name" value="Homeodomain-like_sf"/>
</dbReference>
<evidence type="ECO:0000256" key="2">
    <source>
        <dbReference type="ARBA" id="ARBA00023125"/>
    </source>
</evidence>
<dbReference type="Pfam" id="PF02311">
    <property type="entry name" value="AraC_binding"/>
    <property type="match status" value="1"/>
</dbReference>
<gene>
    <name evidence="5" type="ORF">A9179_12230</name>
</gene>
<keyword evidence="6" id="KW-1185">Reference proteome</keyword>
<dbReference type="InterPro" id="IPR003313">
    <property type="entry name" value="AraC-bd"/>
</dbReference>
<keyword evidence="3" id="KW-0804">Transcription</keyword>
<dbReference type="SUPFAM" id="SSF46689">
    <property type="entry name" value="Homeodomain-like"/>
    <property type="match status" value="1"/>
</dbReference>